<accession>A0A131YSH4</accession>
<feature type="chain" id="PRO_5007285891" evidence="1">
    <location>
        <begin position="24"/>
        <end position="449"/>
    </location>
</feature>
<name>A0A131YSH4_RHIAP</name>
<sequence>MRMLRIVPLLIGFLAYNARSSQANSEYRYVVNGGALSGNESEDALMTPSSEDNLQREIPFVNRKDVAEEYDAANLKEGELGGSYNLRDSERSRYGNAEGRLSDGVPVLFVMPRRELEEYPMWWREQQEMKSQLVKRFVTNLFRKAGQSRSAAASQSATSDNLGSGDDFGKDHVWQYFEEPRRWEGDDTQAAPLSQLFRENSRQRGFDNFDVIGVQEDKPGLLNMLLGLSRRSSGRTQRMKGFSEVRSIPGRLPGYTRDYLSSAIGGRPNDGGRRDASIEIIRDGNRLGNQRGLLEGSADEEQLMLSTPNLRSEDISGVSGSVSSIARFLSLLERPRRYYGPRSHRSPILYRYRSFPYTSVIEQRGGTVGSGISRYWRHQPRLFEPEELLDNVGDLEDDNADGVYDNEFTIPTSKLGRARWKFYVYEGKPGCTHKAGISIYGTGNDKNNY</sequence>
<organism evidence="2">
    <name type="scientific">Rhipicephalus appendiculatus</name>
    <name type="common">Brown ear tick</name>
    <dbReference type="NCBI Taxonomy" id="34631"/>
    <lineage>
        <taxon>Eukaryota</taxon>
        <taxon>Metazoa</taxon>
        <taxon>Ecdysozoa</taxon>
        <taxon>Arthropoda</taxon>
        <taxon>Chelicerata</taxon>
        <taxon>Arachnida</taxon>
        <taxon>Acari</taxon>
        <taxon>Parasitiformes</taxon>
        <taxon>Ixodida</taxon>
        <taxon>Ixodoidea</taxon>
        <taxon>Ixodidae</taxon>
        <taxon>Rhipicephalinae</taxon>
        <taxon>Rhipicephalus</taxon>
        <taxon>Rhipicephalus</taxon>
    </lineage>
</organism>
<evidence type="ECO:0000256" key="1">
    <source>
        <dbReference type="SAM" id="SignalP"/>
    </source>
</evidence>
<feature type="signal peptide" evidence="1">
    <location>
        <begin position="1"/>
        <end position="23"/>
    </location>
</feature>
<dbReference type="EMBL" id="GEDV01006353">
    <property type="protein sequence ID" value="JAP82204.1"/>
    <property type="molecule type" value="Transcribed_RNA"/>
</dbReference>
<keyword evidence="1" id="KW-0732">Signal</keyword>
<proteinExistence type="predicted"/>
<evidence type="ECO:0000313" key="2">
    <source>
        <dbReference type="EMBL" id="JAP82204.1"/>
    </source>
</evidence>
<dbReference type="AlphaFoldDB" id="A0A131YSH4"/>
<reference evidence="2" key="1">
    <citation type="journal article" date="2016" name="Ticks Tick Borne Dis.">
        <title>De novo assembly and annotation of the salivary gland transcriptome of Rhipicephalus appendiculatus male and female ticks during blood feeding.</title>
        <authorList>
            <person name="de Castro M.H."/>
            <person name="de Klerk D."/>
            <person name="Pienaar R."/>
            <person name="Latif A.A."/>
            <person name="Rees D.J."/>
            <person name="Mans B.J."/>
        </authorList>
    </citation>
    <scope>NUCLEOTIDE SEQUENCE</scope>
    <source>
        <tissue evidence="2">Salivary glands</tissue>
    </source>
</reference>
<protein>
    <submittedName>
        <fullName evidence="2">Uncharacterized protein</fullName>
    </submittedName>
</protein>